<dbReference type="Pfam" id="PF01262">
    <property type="entry name" value="AlaDh_PNT_C"/>
    <property type="match status" value="1"/>
</dbReference>
<comment type="caution">
    <text evidence="2">The sequence shown here is derived from an EMBL/GenBank/DDBJ whole genome shotgun (WGS) entry which is preliminary data.</text>
</comment>
<name>A0A645C3R5_9ZZZZ</name>
<dbReference type="InterPro" id="IPR036291">
    <property type="entry name" value="NAD(P)-bd_dom_sf"/>
</dbReference>
<organism evidence="2">
    <name type="scientific">bioreactor metagenome</name>
    <dbReference type="NCBI Taxonomy" id="1076179"/>
    <lineage>
        <taxon>unclassified sequences</taxon>
        <taxon>metagenomes</taxon>
        <taxon>ecological metagenomes</taxon>
    </lineage>
</organism>
<dbReference type="GO" id="GO:0005886">
    <property type="term" value="C:plasma membrane"/>
    <property type="evidence" value="ECO:0007669"/>
    <property type="project" value="TreeGrafter"/>
</dbReference>
<evidence type="ECO:0000259" key="1">
    <source>
        <dbReference type="SMART" id="SM01002"/>
    </source>
</evidence>
<dbReference type="PANTHER" id="PTHR42795">
    <property type="entry name" value="ALANINE DEHYDROGENASE"/>
    <property type="match status" value="1"/>
</dbReference>
<dbReference type="SUPFAM" id="SSF51735">
    <property type="entry name" value="NAD(P)-binding Rossmann-fold domains"/>
    <property type="match status" value="1"/>
</dbReference>
<gene>
    <name evidence="2" type="ORF">SDC9_116931</name>
</gene>
<dbReference type="EMBL" id="VSSQ01023199">
    <property type="protein sequence ID" value="MPM69983.1"/>
    <property type="molecule type" value="Genomic_DNA"/>
</dbReference>
<proteinExistence type="predicted"/>
<dbReference type="InterPro" id="IPR007698">
    <property type="entry name" value="AlaDH/PNT_NAD(H)-bd"/>
</dbReference>
<dbReference type="SUPFAM" id="SSF52283">
    <property type="entry name" value="Formate/glycerate dehydrogenase catalytic domain-like"/>
    <property type="match status" value="1"/>
</dbReference>
<dbReference type="GO" id="GO:0006524">
    <property type="term" value="P:alanine catabolic process"/>
    <property type="evidence" value="ECO:0007669"/>
    <property type="project" value="TreeGrafter"/>
</dbReference>
<accession>A0A645C3R5</accession>
<sequence length="261" mass="29383">MLVDVKLGDAEYIRDLTPGKTLVGWAHVEQKLAFTDAAIDGGHTIVAWEDLYEQGRYIFYRNRELAGETAILQSFTYFGRMPYDCRVAIIGNGMTAHGAHRILCGLGAKVDIFTRKLEPLFRERMGDYDVLVNCVLWDTKRTDRLISREDLRRLKRGAMIVDVSCDPHLEIETSHPTTIDNPVYTIDGVLHYAVDNTPAMAYRTVTEIISHTFSPYVDCLVTGAYNTALEAAVAIRRGQVTNPSILAFHARRTSEEELLEA</sequence>
<dbReference type="AlphaFoldDB" id="A0A645C3R5"/>
<reference evidence="2" key="1">
    <citation type="submission" date="2019-08" db="EMBL/GenBank/DDBJ databases">
        <authorList>
            <person name="Kucharzyk K."/>
            <person name="Murdoch R.W."/>
            <person name="Higgins S."/>
            <person name="Loffler F."/>
        </authorList>
    </citation>
    <scope>NUCLEOTIDE SEQUENCE</scope>
</reference>
<dbReference type="Gene3D" id="3.40.50.720">
    <property type="entry name" value="NAD(P)-binding Rossmann-like Domain"/>
    <property type="match status" value="2"/>
</dbReference>
<protein>
    <recommendedName>
        <fullName evidence="1">Alanine dehydrogenase/pyridine nucleotide transhydrogenase NAD(H)-binding domain-containing protein</fullName>
    </recommendedName>
</protein>
<feature type="domain" description="Alanine dehydrogenase/pyridine nucleotide transhydrogenase NAD(H)-binding" evidence="1">
    <location>
        <begin position="71"/>
        <end position="193"/>
    </location>
</feature>
<dbReference type="PANTHER" id="PTHR42795:SF1">
    <property type="entry name" value="ALANINE DEHYDROGENASE"/>
    <property type="match status" value="1"/>
</dbReference>
<dbReference type="GO" id="GO:0000286">
    <property type="term" value="F:alanine dehydrogenase activity"/>
    <property type="evidence" value="ECO:0007669"/>
    <property type="project" value="TreeGrafter"/>
</dbReference>
<dbReference type="SMART" id="SM01002">
    <property type="entry name" value="AlaDh_PNT_C"/>
    <property type="match status" value="1"/>
</dbReference>
<evidence type="ECO:0000313" key="2">
    <source>
        <dbReference type="EMBL" id="MPM69983.1"/>
    </source>
</evidence>